<gene>
    <name evidence="8" type="ORF">E2R65_11700</name>
    <name evidence="7" type="ORF">GGR35_002019</name>
</gene>
<feature type="domain" description="Thioredoxin" evidence="6">
    <location>
        <begin position="231"/>
        <end position="370"/>
    </location>
</feature>
<evidence type="ECO:0000256" key="1">
    <source>
        <dbReference type="ARBA" id="ARBA00004196"/>
    </source>
</evidence>
<evidence type="ECO:0000313" key="7">
    <source>
        <dbReference type="EMBL" id="MBB3969416.1"/>
    </source>
</evidence>
<comment type="subcellular location">
    <subcellularLocation>
        <location evidence="1">Cell envelope</location>
    </subcellularLocation>
</comment>
<keyword evidence="4" id="KW-0676">Redox-active center</keyword>
<evidence type="ECO:0000256" key="3">
    <source>
        <dbReference type="ARBA" id="ARBA00023157"/>
    </source>
</evidence>
<dbReference type="Proteomes" id="UP000583101">
    <property type="component" value="Unassembled WGS sequence"/>
</dbReference>
<dbReference type="GO" id="GO:0016491">
    <property type="term" value="F:oxidoreductase activity"/>
    <property type="evidence" value="ECO:0007669"/>
    <property type="project" value="InterPro"/>
</dbReference>
<dbReference type="InterPro" id="IPR013766">
    <property type="entry name" value="Thioredoxin_domain"/>
</dbReference>
<dbReference type="Pfam" id="PF00578">
    <property type="entry name" value="AhpC-TSA"/>
    <property type="match status" value="1"/>
</dbReference>
<dbReference type="GO" id="GO:0016209">
    <property type="term" value="F:antioxidant activity"/>
    <property type="evidence" value="ECO:0007669"/>
    <property type="project" value="InterPro"/>
</dbReference>
<feature type="chain" id="PRO_5044616472" evidence="5">
    <location>
        <begin position="20"/>
        <end position="370"/>
    </location>
</feature>
<dbReference type="InterPro" id="IPR050553">
    <property type="entry name" value="Thioredoxin_ResA/DsbE_sf"/>
</dbReference>
<dbReference type="SUPFAM" id="SSF52833">
    <property type="entry name" value="Thioredoxin-like"/>
    <property type="match status" value="1"/>
</dbReference>
<evidence type="ECO:0000256" key="5">
    <source>
        <dbReference type="SAM" id="SignalP"/>
    </source>
</evidence>
<reference evidence="8 9" key="1">
    <citation type="journal article" date="2016" name="Int. J. Syst. Evol. Microbiol.">
        <title>Proposal of Mucilaginibacter phyllosphaerae sp. nov. isolated from the phyllosphere of Galium album.</title>
        <authorList>
            <person name="Aydogan E.L."/>
            <person name="Busse H.J."/>
            <person name="Moser G."/>
            <person name="Muller C."/>
            <person name="Kampfer P."/>
            <person name="Glaeser S.P."/>
        </authorList>
    </citation>
    <scope>NUCLEOTIDE SEQUENCE [LARGE SCALE GENOMIC DNA]</scope>
    <source>
        <strain evidence="8 9">PP-F2FG21</strain>
    </source>
</reference>
<name>A0A4Y8ACY3_9SPHI</name>
<dbReference type="InterPro" id="IPR000866">
    <property type="entry name" value="AhpC/TSA"/>
</dbReference>
<dbReference type="CDD" id="cd02966">
    <property type="entry name" value="TlpA_like_family"/>
    <property type="match status" value="1"/>
</dbReference>
<dbReference type="GO" id="GO:0016853">
    <property type="term" value="F:isomerase activity"/>
    <property type="evidence" value="ECO:0007669"/>
    <property type="project" value="UniProtKB-KW"/>
</dbReference>
<dbReference type="EMBL" id="SNQG01000004">
    <property type="protein sequence ID" value="TEW65798.1"/>
    <property type="molecule type" value="Genomic_DNA"/>
</dbReference>
<evidence type="ECO:0000256" key="2">
    <source>
        <dbReference type="ARBA" id="ARBA00022748"/>
    </source>
</evidence>
<evidence type="ECO:0000313" key="10">
    <source>
        <dbReference type="Proteomes" id="UP000583101"/>
    </source>
</evidence>
<keyword evidence="10" id="KW-1185">Reference proteome</keyword>
<keyword evidence="5" id="KW-0732">Signal</keyword>
<feature type="signal peptide" evidence="5">
    <location>
        <begin position="1"/>
        <end position="19"/>
    </location>
</feature>
<accession>A0A4Y8ACY3</accession>
<dbReference type="PANTHER" id="PTHR42852">
    <property type="entry name" value="THIOL:DISULFIDE INTERCHANGE PROTEIN DSBE"/>
    <property type="match status" value="1"/>
</dbReference>
<evidence type="ECO:0000313" key="9">
    <source>
        <dbReference type="Proteomes" id="UP000297248"/>
    </source>
</evidence>
<dbReference type="RefSeq" id="WP_134336664.1">
    <property type="nucleotide sequence ID" value="NZ_BMCZ01000002.1"/>
</dbReference>
<protein>
    <submittedName>
        <fullName evidence="7">Thiol-disulfide isomerase/thioredoxin</fullName>
    </submittedName>
    <submittedName>
        <fullName evidence="8">TlpA family protein disulfide reductase</fullName>
    </submittedName>
</protein>
<keyword evidence="3" id="KW-1015">Disulfide bond</keyword>
<dbReference type="GO" id="GO:0017004">
    <property type="term" value="P:cytochrome complex assembly"/>
    <property type="evidence" value="ECO:0007669"/>
    <property type="project" value="UniProtKB-KW"/>
</dbReference>
<keyword evidence="7" id="KW-0413">Isomerase</keyword>
<dbReference type="Proteomes" id="UP000297248">
    <property type="component" value="Unassembled WGS sequence"/>
</dbReference>
<dbReference type="PANTHER" id="PTHR42852:SF6">
    <property type="entry name" value="THIOL:DISULFIDE INTERCHANGE PROTEIN DSBE"/>
    <property type="match status" value="1"/>
</dbReference>
<dbReference type="AlphaFoldDB" id="A0A4Y8ACY3"/>
<dbReference type="GO" id="GO:0030313">
    <property type="term" value="C:cell envelope"/>
    <property type="evidence" value="ECO:0007669"/>
    <property type="project" value="UniProtKB-SubCell"/>
</dbReference>
<proteinExistence type="predicted"/>
<dbReference type="InterPro" id="IPR036249">
    <property type="entry name" value="Thioredoxin-like_sf"/>
</dbReference>
<evidence type="ECO:0000256" key="4">
    <source>
        <dbReference type="ARBA" id="ARBA00023284"/>
    </source>
</evidence>
<dbReference type="Gene3D" id="3.40.30.10">
    <property type="entry name" value="Glutaredoxin"/>
    <property type="match status" value="1"/>
</dbReference>
<sequence length="370" mass="42417">MKKNLLVIILLLITLQTHAQSIVKINGSCPLIKDGTEISLVRWVPRRIDLDKKIVTKTSGHRFTFEVNAAGGEGYLLYANKKFTRLYLGPGKADVWIADSVLNKVTVTGNLTGAEYDRFFLSQSYSEETKAYKLARITYFKYLDTKDVNSDVRETLKKKIDSLAVPKLKKDIELTLGYIKNHPLSYLNTLILYEIIDQVPEDAIKTVFKTLSQKSTNNTWGKELQYRIDNLFIGATAPNFKQTDTAGRQVSLDSFRGKYVLIDFWASWCIPCRADNPNLIKAVNDYGDKNFTIVSVSLDSDKERWFQAIKHDKLTWTHLSDLKEWKNEVSVQYYVYAVPDNYLIDPSGKIIAKNIRGEELLMKLKELVKY</sequence>
<organism evidence="8 9">
    <name type="scientific">Mucilaginibacter phyllosphaerae</name>
    <dbReference type="NCBI Taxonomy" id="1812349"/>
    <lineage>
        <taxon>Bacteria</taxon>
        <taxon>Pseudomonadati</taxon>
        <taxon>Bacteroidota</taxon>
        <taxon>Sphingobacteriia</taxon>
        <taxon>Sphingobacteriales</taxon>
        <taxon>Sphingobacteriaceae</taxon>
        <taxon>Mucilaginibacter</taxon>
    </lineage>
</organism>
<evidence type="ECO:0000313" key="8">
    <source>
        <dbReference type="EMBL" id="TEW65798.1"/>
    </source>
</evidence>
<dbReference type="EMBL" id="JACIEG010000003">
    <property type="protein sequence ID" value="MBB3969416.1"/>
    <property type="molecule type" value="Genomic_DNA"/>
</dbReference>
<comment type="caution">
    <text evidence="8">The sequence shown here is derived from an EMBL/GenBank/DDBJ whole genome shotgun (WGS) entry which is preliminary data.</text>
</comment>
<evidence type="ECO:0000259" key="6">
    <source>
        <dbReference type="PROSITE" id="PS51352"/>
    </source>
</evidence>
<keyword evidence="2" id="KW-0201">Cytochrome c-type biogenesis</keyword>
<dbReference type="PROSITE" id="PS51352">
    <property type="entry name" value="THIOREDOXIN_2"/>
    <property type="match status" value="1"/>
</dbReference>
<dbReference type="OrthoDB" id="741057at2"/>
<reference evidence="7 10" key="3">
    <citation type="submission" date="2020-08" db="EMBL/GenBank/DDBJ databases">
        <title>Genomic Encyclopedia of Type Strains, Phase IV (KMG-IV): sequencing the most valuable type-strain genomes for metagenomic binning, comparative biology and taxonomic classification.</title>
        <authorList>
            <person name="Goeker M."/>
        </authorList>
    </citation>
    <scope>NUCLEOTIDE SEQUENCE [LARGE SCALE GENOMIC DNA]</scope>
    <source>
        <strain evidence="7 10">DSM 100995</strain>
    </source>
</reference>
<reference evidence="8" key="2">
    <citation type="submission" date="2019-03" db="EMBL/GenBank/DDBJ databases">
        <authorList>
            <person name="Yan Y.-Q."/>
            <person name="Du Z.-J."/>
        </authorList>
    </citation>
    <scope>NUCLEOTIDE SEQUENCE</scope>
    <source>
        <strain evidence="8">PP-F2FG21</strain>
    </source>
</reference>